<dbReference type="PANTHER" id="PTHR11803">
    <property type="entry name" value="2-IMINOBUTANOATE/2-IMINOPROPANOATE DEAMINASE RIDA"/>
    <property type="match status" value="1"/>
</dbReference>
<dbReference type="InterPro" id="IPR006175">
    <property type="entry name" value="YjgF/YER057c/UK114"/>
</dbReference>
<reference evidence="2" key="2">
    <citation type="submission" date="2020-09" db="EMBL/GenBank/DDBJ databases">
        <authorList>
            <person name="Sun Q."/>
            <person name="Zhou Y."/>
        </authorList>
    </citation>
    <scope>NUCLEOTIDE SEQUENCE</scope>
    <source>
        <strain evidence="2">CGMCC 1.10998</strain>
    </source>
</reference>
<dbReference type="Proteomes" id="UP000637423">
    <property type="component" value="Unassembled WGS sequence"/>
</dbReference>
<sequence length="192" mass="21074">MASTNTRRTSLSFLNPQGLYDPRPNGYTHVVVVQAPARLIYIAGQGGENAEGQLPAQFEQQVRQALGNLRLALAAAEAGLSDVAKITVLIVDHSEERLAVLSRELNQAWGDLPAPACTLIPVPRLALDGMLFEIEATAVSQLGTEGRGEGWYSWCDSCCKRFRKIHLPVIDGQVQQAGQQAQRNRDHPYRMI</sequence>
<reference evidence="2" key="1">
    <citation type="journal article" date="2014" name="Int. J. Syst. Evol. Microbiol.">
        <title>Complete genome sequence of Corynebacterium casei LMG S-19264T (=DSM 44701T), isolated from a smear-ripened cheese.</title>
        <authorList>
            <consortium name="US DOE Joint Genome Institute (JGI-PGF)"/>
            <person name="Walter F."/>
            <person name="Albersmeier A."/>
            <person name="Kalinowski J."/>
            <person name="Ruckert C."/>
        </authorList>
    </citation>
    <scope>NUCLEOTIDE SEQUENCE</scope>
    <source>
        <strain evidence="2">CGMCC 1.10998</strain>
    </source>
</reference>
<proteinExistence type="inferred from homology"/>
<comment type="similarity">
    <text evidence="1">Belongs to the RutC family.</text>
</comment>
<organism evidence="2 3">
    <name type="scientific">Undibacterium terreum</name>
    <dbReference type="NCBI Taxonomy" id="1224302"/>
    <lineage>
        <taxon>Bacteria</taxon>
        <taxon>Pseudomonadati</taxon>
        <taxon>Pseudomonadota</taxon>
        <taxon>Betaproteobacteria</taxon>
        <taxon>Burkholderiales</taxon>
        <taxon>Oxalobacteraceae</taxon>
        <taxon>Undibacterium</taxon>
    </lineage>
</organism>
<comment type="caution">
    <text evidence="2">The sequence shown here is derived from an EMBL/GenBank/DDBJ whole genome shotgun (WGS) entry which is preliminary data.</text>
</comment>
<evidence type="ECO:0000256" key="1">
    <source>
        <dbReference type="ARBA" id="ARBA00010552"/>
    </source>
</evidence>
<dbReference type="Pfam" id="PF01042">
    <property type="entry name" value="Ribonuc_L-PSP"/>
    <property type="match status" value="1"/>
</dbReference>
<keyword evidence="3" id="KW-1185">Reference proteome</keyword>
<name>A0A916UD05_9BURK</name>
<evidence type="ECO:0000313" key="3">
    <source>
        <dbReference type="Proteomes" id="UP000637423"/>
    </source>
</evidence>
<dbReference type="SUPFAM" id="SSF55298">
    <property type="entry name" value="YjgF-like"/>
    <property type="match status" value="1"/>
</dbReference>
<protein>
    <submittedName>
        <fullName evidence="2">Uncharacterized protein</fullName>
    </submittedName>
</protein>
<dbReference type="Gene3D" id="3.30.1330.40">
    <property type="entry name" value="RutC-like"/>
    <property type="match status" value="1"/>
</dbReference>
<dbReference type="InterPro" id="IPR035959">
    <property type="entry name" value="RutC-like_sf"/>
</dbReference>
<dbReference type="GO" id="GO:0019239">
    <property type="term" value="F:deaminase activity"/>
    <property type="evidence" value="ECO:0007669"/>
    <property type="project" value="TreeGrafter"/>
</dbReference>
<dbReference type="AlphaFoldDB" id="A0A916UD05"/>
<dbReference type="GO" id="GO:0005829">
    <property type="term" value="C:cytosol"/>
    <property type="evidence" value="ECO:0007669"/>
    <property type="project" value="TreeGrafter"/>
</dbReference>
<gene>
    <name evidence="2" type="ORF">GCM10011396_14420</name>
</gene>
<accession>A0A916UD05</accession>
<dbReference type="PANTHER" id="PTHR11803:SF58">
    <property type="entry name" value="PROTEIN HMF1-RELATED"/>
    <property type="match status" value="1"/>
</dbReference>
<evidence type="ECO:0000313" key="2">
    <source>
        <dbReference type="EMBL" id="GGC68502.1"/>
    </source>
</evidence>
<dbReference type="RefSeq" id="WP_308789116.1">
    <property type="nucleotide sequence ID" value="NZ_BMED01000001.1"/>
</dbReference>
<dbReference type="EMBL" id="BMED01000001">
    <property type="protein sequence ID" value="GGC68502.1"/>
    <property type="molecule type" value="Genomic_DNA"/>
</dbReference>